<evidence type="ECO:0000256" key="12">
    <source>
        <dbReference type="NCBIfam" id="TIGR00209"/>
    </source>
</evidence>
<evidence type="ECO:0000256" key="15">
    <source>
        <dbReference type="RuleBase" id="RU000506"/>
    </source>
</evidence>
<keyword evidence="10 15" id="KW-0299">Galactose metabolism</keyword>
<evidence type="ECO:0000313" key="18">
    <source>
        <dbReference type="EMBL" id="GGJ03671.1"/>
    </source>
</evidence>
<keyword evidence="19" id="KW-1185">Reference proteome</keyword>
<dbReference type="InterPro" id="IPR005850">
    <property type="entry name" value="GalP_Utransf_C"/>
</dbReference>
<comment type="pathway">
    <text evidence="2 15">Carbohydrate metabolism; galactose metabolism.</text>
</comment>
<dbReference type="PROSITE" id="PS00117">
    <property type="entry name" value="GAL_P_UDP_TRANSF_I"/>
    <property type="match status" value="1"/>
</dbReference>
<dbReference type="GO" id="GO:0033499">
    <property type="term" value="P:galactose catabolic process via UDP-galactose, Leloir pathway"/>
    <property type="evidence" value="ECO:0007669"/>
    <property type="project" value="TreeGrafter"/>
</dbReference>
<evidence type="ECO:0000256" key="7">
    <source>
        <dbReference type="ARBA" id="ARBA00022695"/>
    </source>
</evidence>
<feature type="active site" description="Tele-UMP-histidine intermediate" evidence="13">
    <location>
        <position position="142"/>
    </location>
</feature>
<dbReference type="PANTHER" id="PTHR11943">
    <property type="entry name" value="GALACTOSE-1-PHOSPHATE URIDYLYLTRANSFERASE"/>
    <property type="match status" value="1"/>
</dbReference>
<comment type="cofactor">
    <cofactor evidence="14">
        <name>Zn(2+)</name>
        <dbReference type="ChEBI" id="CHEBI:29105"/>
    </cofactor>
    <text evidence="14">Binds 1 zinc ion per subunit.</text>
</comment>
<evidence type="ECO:0000256" key="4">
    <source>
        <dbReference type="ARBA" id="ARBA00012384"/>
    </source>
</evidence>
<evidence type="ECO:0000256" key="8">
    <source>
        <dbReference type="ARBA" id="ARBA00022723"/>
    </source>
</evidence>
<keyword evidence="9 14" id="KW-0862">Zinc</keyword>
<dbReference type="InterPro" id="IPR001937">
    <property type="entry name" value="GalP_UDPtransf1"/>
</dbReference>
<dbReference type="Pfam" id="PF02744">
    <property type="entry name" value="GalP_UDP_tr_C"/>
    <property type="match status" value="1"/>
</dbReference>
<evidence type="ECO:0000256" key="3">
    <source>
        <dbReference type="ARBA" id="ARBA00010951"/>
    </source>
</evidence>
<gene>
    <name evidence="18" type="primary">galT</name>
    <name evidence="18" type="ORF">GCM10010885_11160</name>
</gene>
<evidence type="ECO:0000256" key="13">
    <source>
        <dbReference type="PIRSR" id="PIRSR000808-1"/>
    </source>
</evidence>
<feature type="binding site" evidence="14">
    <location>
        <position position="140"/>
    </location>
    <ligand>
        <name>Zn(2+)</name>
        <dbReference type="ChEBI" id="CHEBI:29105"/>
    </ligand>
</feature>
<dbReference type="AlphaFoldDB" id="A0A917K8A2"/>
<evidence type="ECO:0000259" key="16">
    <source>
        <dbReference type="Pfam" id="PF01087"/>
    </source>
</evidence>
<comment type="catalytic activity">
    <reaction evidence="1 15">
        <text>alpha-D-galactose 1-phosphate + UDP-alpha-D-glucose = alpha-D-glucose 1-phosphate + UDP-alpha-D-galactose</text>
        <dbReference type="Rhea" id="RHEA:13989"/>
        <dbReference type="ChEBI" id="CHEBI:58336"/>
        <dbReference type="ChEBI" id="CHEBI:58601"/>
        <dbReference type="ChEBI" id="CHEBI:58885"/>
        <dbReference type="ChEBI" id="CHEBI:66914"/>
        <dbReference type="EC" id="2.7.7.12"/>
    </reaction>
</comment>
<feature type="domain" description="Galactose-1-phosphate uridyl transferase N-terminal" evidence="16">
    <location>
        <begin position="4"/>
        <end position="152"/>
    </location>
</feature>
<sequence>MAELRYNPLLRDWTMVASHRQQRPLMPTDYCPFCPGSGKVPDDYEVLAYDNDFPALSPNPPAPDDVATELYKVAPAYGKCEVILYSPDHKASMSTLPVRHIRKVVDLWADRFNALAADAQHKYVLIFENRGPEVGVTMPHPHGQIYAYPYIPLKLQVELASCEQHHRETGRCLLCDMNREEIRFQRRMIVETDDFIAYLPFFTDYPYGVFIVSKAHKTGLPDFTADERNDLAKMLKLVTAGMDRLFDREFPYMMVLHQRPVNGPDVSPYYHFHIEFYPPLRDRDKIKYLASSETGAWAPCNTAAVEQTAEQLRSAVIRAKGEIHIDG</sequence>
<accession>A0A917K8A2</accession>
<dbReference type="Pfam" id="PF01087">
    <property type="entry name" value="GalP_UDP_transf"/>
    <property type="match status" value="1"/>
</dbReference>
<dbReference type="InterPro" id="IPR019779">
    <property type="entry name" value="GalP_UDPtransf1_His-AS"/>
</dbReference>
<evidence type="ECO:0000259" key="17">
    <source>
        <dbReference type="Pfam" id="PF02744"/>
    </source>
</evidence>
<dbReference type="NCBIfam" id="TIGR00209">
    <property type="entry name" value="galT_1"/>
    <property type="match status" value="1"/>
</dbReference>
<evidence type="ECO:0000256" key="9">
    <source>
        <dbReference type="ARBA" id="ARBA00022833"/>
    </source>
</evidence>
<evidence type="ECO:0000256" key="5">
    <source>
        <dbReference type="ARBA" id="ARBA00016340"/>
    </source>
</evidence>
<dbReference type="EMBL" id="BMOY01000013">
    <property type="protein sequence ID" value="GGJ03671.1"/>
    <property type="molecule type" value="Genomic_DNA"/>
</dbReference>
<name>A0A917K8A2_9BACL</name>
<dbReference type="Proteomes" id="UP000637695">
    <property type="component" value="Unassembled WGS sequence"/>
</dbReference>
<feature type="domain" description="Galactose-1-phosphate uridyl transferase C-terminal" evidence="17">
    <location>
        <begin position="162"/>
        <end position="286"/>
    </location>
</feature>
<dbReference type="GO" id="GO:0005737">
    <property type="term" value="C:cytoplasm"/>
    <property type="evidence" value="ECO:0007669"/>
    <property type="project" value="TreeGrafter"/>
</dbReference>
<evidence type="ECO:0000256" key="6">
    <source>
        <dbReference type="ARBA" id="ARBA00022679"/>
    </source>
</evidence>
<dbReference type="RefSeq" id="WP_188881662.1">
    <property type="nucleotide sequence ID" value="NZ_BMOY01000013.1"/>
</dbReference>
<evidence type="ECO:0000256" key="1">
    <source>
        <dbReference type="ARBA" id="ARBA00001107"/>
    </source>
</evidence>
<reference evidence="18" key="2">
    <citation type="submission" date="2020-09" db="EMBL/GenBank/DDBJ databases">
        <authorList>
            <person name="Sun Q."/>
            <person name="Ohkuma M."/>
        </authorList>
    </citation>
    <scope>NUCLEOTIDE SEQUENCE</scope>
    <source>
        <strain evidence="18">JCM 18487</strain>
    </source>
</reference>
<dbReference type="InterPro" id="IPR036265">
    <property type="entry name" value="HIT-like_sf"/>
</dbReference>
<evidence type="ECO:0000256" key="14">
    <source>
        <dbReference type="PIRSR" id="PIRSR000808-3"/>
    </source>
</evidence>
<organism evidence="18 19">
    <name type="scientific">Alicyclobacillus cellulosilyticus</name>
    <dbReference type="NCBI Taxonomy" id="1003997"/>
    <lineage>
        <taxon>Bacteria</taxon>
        <taxon>Bacillati</taxon>
        <taxon>Bacillota</taxon>
        <taxon>Bacilli</taxon>
        <taxon>Bacillales</taxon>
        <taxon>Alicyclobacillaceae</taxon>
        <taxon>Alicyclobacillus</taxon>
    </lineage>
</organism>
<comment type="caution">
    <text evidence="18">The sequence shown here is derived from an EMBL/GenBank/DDBJ whole genome shotgun (WGS) entry which is preliminary data.</text>
</comment>
<evidence type="ECO:0000256" key="11">
    <source>
        <dbReference type="ARBA" id="ARBA00023277"/>
    </source>
</evidence>
<dbReference type="PIRSF" id="PIRSF000808">
    <property type="entry name" value="GalT"/>
    <property type="match status" value="1"/>
</dbReference>
<reference evidence="18" key="1">
    <citation type="journal article" date="2014" name="Int. J. Syst. Evol. Microbiol.">
        <title>Complete genome sequence of Corynebacterium casei LMG S-19264T (=DSM 44701T), isolated from a smear-ripened cheese.</title>
        <authorList>
            <consortium name="US DOE Joint Genome Institute (JGI-PGF)"/>
            <person name="Walter F."/>
            <person name="Albersmeier A."/>
            <person name="Kalinowski J."/>
            <person name="Ruckert C."/>
        </authorList>
    </citation>
    <scope>NUCLEOTIDE SEQUENCE</scope>
    <source>
        <strain evidence="18">JCM 18487</strain>
    </source>
</reference>
<dbReference type="EC" id="2.7.7.12" evidence="4 12"/>
<feature type="binding site" evidence="14">
    <location>
        <position position="34"/>
    </location>
    <ligand>
        <name>Zn(2+)</name>
        <dbReference type="ChEBI" id="CHEBI:29105"/>
    </ligand>
</feature>
<feature type="binding site" evidence="14">
    <location>
        <position position="89"/>
    </location>
    <ligand>
        <name>Zn(2+)</name>
        <dbReference type="ChEBI" id="CHEBI:29105"/>
    </ligand>
</feature>
<dbReference type="GO" id="GO:0008108">
    <property type="term" value="F:UDP-glucose:hexose-1-phosphate uridylyltransferase activity"/>
    <property type="evidence" value="ECO:0007669"/>
    <property type="project" value="UniProtKB-UniRule"/>
</dbReference>
<proteinExistence type="inferred from homology"/>
<keyword evidence="11 15" id="KW-0119">Carbohydrate metabolism</keyword>
<keyword evidence="7 15" id="KW-0548">Nucleotidyltransferase</keyword>
<keyword evidence="6 15" id="KW-0808">Transferase</keyword>
<evidence type="ECO:0000256" key="2">
    <source>
        <dbReference type="ARBA" id="ARBA00004947"/>
    </source>
</evidence>
<dbReference type="InterPro" id="IPR005849">
    <property type="entry name" value="GalP_Utransf_N"/>
</dbReference>
<dbReference type="PANTHER" id="PTHR11943:SF1">
    <property type="entry name" value="GALACTOSE-1-PHOSPHATE URIDYLYLTRANSFERASE"/>
    <property type="match status" value="1"/>
</dbReference>
<feature type="binding site" evidence="14">
    <location>
        <position position="31"/>
    </location>
    <ligand>
        <name>Zn(2+)</name>
        <dbReference type="ChEBI" id="CHEBI:29105"/>
    </ligand>
</feature>
<evidence type="ECO:0000313" key="19">
    <source>
        <dbReference type="Proteomes" id="UP000637695"/>
    </source>
</evidence>
<protein>
    <recommendedName>
        <fullName evidence="5 12">Galactose-1-phosphate uridylyltransferase</fullName>
        <ecNumber evidence="4 12">2.7.7.12</ecNumber>
    </recommendedName>
</protein>
<keyword evidence="8 14" id="KW-0479">Metal-binding</keyword>
<evidence type="ECO:0000256" key="10">
    <source>
        <dbReference type="ARBA" id="ARBA00023144"/>
    </source>
</evidence>
<dbReference type="SUPFAM" id="SSF54197">
    <property type="entry name" value="HIT-like"/>
    <property type="match status" value="2"/>
</dbReference>
<dbReference type="GO" id="GO:0008270">
    <property type="term" value="F:zinc ion binding"/>
    <property type="evidence" value="ECO:0007669"/>
    <property type="project" value="InterPro"/>
</dbReference>
<comment type="similarity">
    <text evidence="3 15">Belongs to the galactose-1-phosphate uridylyltransferase type 1 family.</text>
</comment>
<dbReference type="Gene3D" id="3.30.428.10">
    <property type="entry name" value="HIT-like"/>
    <property type="match status" value="2"/>
</dbReference>